<name>A0A8B6FTX8_MYTGA</name>
<dbReference type="InterPro" id="IPR036691">
    <property type="entry name" value="Endo/exonu/phosph_ase_sf"/>
</dbReference>
<sequence length="70" mass="8061">PERSSRGNIAQDFYDSLLSQIFLYSNDVPIFLCGDFNGRVGSIQDFDDMMDLVPERKWVDDTRNAFGDHL</sequence>
<feature type="non-terminal residue" evidence="1">
    <location>
        <position position="70"/>
    </location>
</feature>
<dbReference type="EMBL" id="UYJE01007228">
    <property type="protein sequence ID" value="VDI52860.1"/>
    <property type="molecule type" value="Genomic_DNA"/>
</dbReference>
<evidence type="ECO:0000313" key="1">
    <source>
        <dbReference type="EMBL" id="VDI52860.1"/>
    </source>
</evidence>
<gene>
    <name evidence="1" type="ORF">MGAL_10B064479</name>
</gene>
<proteinExistence type="predicted"/>
<feature type="non-terminal residue" evidence="1">
    <location>
        <position position="1"/>
    </location>
</feature>
<organism evidence="1 2">
    <name type="scientific">Mytilus galloprovincialis</name>
    <name type="common">Mediterranean mussel</name>
    <dbReference type="NCBI Taxonomy" id="29158"/>
    <lineage>
        <taxon>Eukaryota</taxon>
        <taxon>Metazoa</taxon>
        <taxon>Spiralia</taxon>
        <taxon>Lophotrochozoa</taxon>
        <taxon>Mollusca</taxon>
        <taxon>Bivalvia</taxon>
        <taxon>Autobranchia</taxon>
        <taxon>Pteriomorphia</taxon>
        <taxon>Mytilida</taxon>
        <taxon>Mytiloidea</taxon>
        <taxon>Mytilidae</taxon>
        <taxon>Mytilinae</taxon>
        <taxon>Mytilus</taxon>
    </lineage>
</organism>
<accession>A0A8B6FTX8</accession>
<evidence type="ECO:0000313" key="2">
    <source>
        <dbReference type="Proteomes" id="UP000596742"/>
    </source>
</evidence>
<dbReference type="AlphaFoldDB" id="A0A8B6FTX8"/>
<evidence type="ECO:0008006" key="3">
    <source>
        <dbReference type="Google" id="ProtNLM"/>
    </source>
</evidence>
<dbReference type="SUPFAM" id="SSF56219">
    <property type="entry name" value="DNase I-like"/>
    <property type="match status" value="1"/>
</dbReference>
<dbReference type="Proteomes" id="UP000596742">
    <property type="component" value="Unassembled WGS sequence"/>
</dbReference>
<reference evidence="1" key="1">
    <citation type="submission" date="2018-11" db="EMBL/GenBank/DDBJ databases">
        <authorList>
            <person name="Alioto T."/>
            <person name="Alioto T."/>
        </authorList>
    </citation>
    <scope>NUCLEOTIDE SEQUENCE</scope>
</reference>
<dbReference type="OrthoDB" id="6117281at2759"/>
<protein>
    <recommendedName>
        <fullName evidence="3">Endonuclease/exonuclease/phosphatase domain-containing protein</fullName>
    </recommendedName>
</protein>
<comment type="caution">
    <text evidence="1">The sequence shown here is derived from an EMBL/GenBank/DDBJ whole genome shotgun (WGS) entry which is preliminary data.</text>
</comment>
<keyword evidence="2" id="KW-1185">Reference proteome</keyword>